<dbReference type="SUPFAM" id="SSF48452">
    <property type="entry name" value="TPR-like"/>
    <property type="match status" value="2"/>
</dbReference>
<proteinExistence type="inferred from homology"/>
<keyword evidence="6" id="KW-0677">Repeat</keyword>
<keyword evidence="7 8" id="KW-0802">TPR repeat</keyword>
<evidence type="ECO:0000256" key="4">
    <source>
        <dbReference type="ARBA" id="ARBA00022676"/>
    </source>
</evidence>
<dbReference type="PANTHER" id="PTHR44835">
    <property type="entry name" value="UDP-N-ACETYLGLUCOSAMINE--PEPTIDE N-ACETYLGLUCOSAMINYLTRANSFERASE SPINDLY-RELATED"/>
    <property type="match status" value="1"/>
</dbReference>
<dbReference type="Pfam" id="PF13374">
    <property type="entry name" value="TPR_10"/>
    <property type="match status" value="1"/>
</dbReference>
<feature type="repeat" description="TPR" evidence="8">
    <location>
        <begin position="700"/>
        <end position="733"/>
    </location>
</feature>
<dbReference type="Proteomes" id="UP000078428">
    <property type="component" value="Unassembled WGS sequence"/>
</dbReference>
<feature type="repeat" description="TPR" evidence="8">
    <location>
        <begin position="37"/>
        <end position="70"/>
    </location>
</feature>
<feature type="repeat" description="TPR" evidence="8">
    <location>
        <begin position="666"/>
        <end position="699"/>
    </location>
</feature>
<organism evidence="10 11">
    <name type="scientific">Paramagnetospirillum marisnigri</name>
    <dbReference type="NCBI Taxonomy" id="1285242"/>
    <lineage>
        <taxon>Bacteria</taxon>
        <taxon>Pseudomonadati</taxon>
        <taxon>Pseudomonadota</taxon>
        <taxon>Alphaproteobacteria</taxon>
        <taxon>Rhodospirillales</taxon>
        <taxon>Magnetospirillaceae</taxon>
        <taxon>Paramagnetospirillum</taxon>
    </lineage>
</organism>
<dbReference type="InterPro" id="IPR019734">
    <property type="entry name" value="TPR_rpt"/>
</dbReference>
<keyword evidence="4" id="KW-0328">Glycosyltransferase</keyword>
<evidence type="ECO:0000256" key="3">
    <source>
        <dbReference type="ARBA" id="ARBA00011970"/>
    </source>
</evidence>
<feature type="repeat" description="TPR" evidence="8">
    <location>
        <begin position="598"/>
        <end position="631"/>
    </location>
</feature>
<feature type="domain" description="O-GlcNAc transferase C-terminal" evidence="9">
    <location>
        <begin position="119"/>
        <end position="268"/>
    </location>
</feature>
<dbReference type="Pfam" id="PF13844">
    <property type="entry name" value="Glyco_transf_41"/>
    <property type="match status" value="4"/>
</dbReference>
<dbReference type="InterPro" id="IPR051939">
    <property type="entry name" value="Glycosyltr_41/O-GlcNAc_trsf"/>
</dbReference>
<dbReference type="Gene3D" id="3.40.50.11380">
    <property type="match status" value="2"/>
</dbReference>
<evidence type="ECO:0000256" key="6">
    <source>
        <dbReference type="ARBA" id="ARBA00022737"/>
    </source>
</evidence>
<dbReference type="SMART" id="SM00028">
    <property type="entry name" value="TPR"/>
    <property type="match status" value="9"/>
</dbReference>
<dbReference type="OrthoDB" id="146908at2"/>
<dbReference type="AlphaFoldDB" id="A0A178MVV8"/>
<feature type="domain" description="O-GlcNAc transferase C-terminal" evidence="9">
    <location>
        <begin position="955"/>
        <end position="1130"/>
    </location>
</feature>
<keyword evidence="11" id="KW-1185">Reference proteome</keyword>
<evidence type="ECO:0000256" key="8">
    <source>
        <dbReference type="PROSITE-ProRule" id="PRU00339"/>
    </source>
</evidence>
<dbReference type="EC" id="2.4.1.255" evidence="3"/>
<dbReference type="InterPro" id="IPR029489">
    <property type="entry name" value="OGT/SEC/SPY_C"/>
</dbReference>
<evidence type="ECO:0000256" key="2">
    <source>
        <dbReference type="ARBA" id="ARBA00005386"/>
    </source>
</evidence>
<reference evidence="10 11" key="1">
    <citation type="submission" date="2016-04" db="EMBL/GenBank/DDBJ databases">
        <title>Draft genome sequence of freshwater magnetotactic bacteria Magnetospirillum marisnigri SP-1 and Magnetospirillum moscoviense BB-1.</title>
        <authorList>
            <person name="Koziaeva V."/>
            <person name="Dziuba M.V."/>
            <person name="Ivanov T.M."/>
            <person name="Kuznetsov B."/>
            <person name="Grouzdev D.S."/>
        </authorList>
    </citation>
    <scope>NUCLEOTIDE SEQUENCE [LARGE SCALE GENOMIC DNA]</scope>
    <source>
        <strain evidence="10 11">SP-1</strain>
    </source>
</reference>
<dbReference type="Pfam" id="PF13432">
    <property type="entry name" value="TPR_16"/>
    <property type="match status" value="3"/>
</dbReference>
<feature type="repeat" description="TPR" evidence="8">
    <location>
        <begin position="3"/>
        <end position="36"/>
    </location>
</feature>
<gene>
    <name evidence="10" type="ORF">A6A04_12180</name>
</gene>
<feature type="repeat" description="TPR" evidence="8">
    <location>
        <begin position="523"/>
        <end position="556"/>
    </location>
</feature>
<sequence>MEFSTWTARGDAQFRRGRLDEAAESCLRAIGLAPHRPEGYGNLGCVLLAQGKPAEAMAAHEQALAVDPTNLAAYRGLMLAALYRNDLSADEDFDLLRRFEEVMARPLYPLHPDWAVEPEPDRRLRIGYLSSDWGAHPVGRNLLPVIQSHDRSRVELYLYADIRAPDAVTDHFRELADAWRPVTGLSDKAVAGMIRADAVDVLVVLAGRFDGNRPLVAAYRPAPVQISLHDPATSGLSVMDALITDPVLTPRHGAERFAERPIRLPHFYVHPALAPSPDVTEPPLLRCDVPTFGSFSNPAKLSDGTLRLWAELLRRVPGSRLRLKYKNLFASPSVAERVLRVMAAAGVAAERIDLSGDDQPVLDHLGLYGEIDVALDPFPFCGSTTTFEALWMGVPVVTLPTGAMVGRWTAAMLDAVGLSHLVARSEEHYLEICIRLVADAGALADLRRGLRERVLASSLCDGRGRARQLERVYGALWRRWLAGGSSAPRPGLVAQGIELARAGRMDEAEHCFQRALAADPDNGEALNNYATLLNLLGRLEDAVEVFRRAVAAAPDAPLPRRNLAATLCTLGTRDLNQSRVEAAEGWYRQAFDVAPDLPDASYNLGVACLERGRLAEAADWLLRALELEPDHGRAALNLGTALVGLRRFDQARAVLERHLADHPDDAGLILTLGNAALGQGHFDEAAALYQRVLEIDPGQTKAVNNLGNALQTLGRFDESVGCYQSALEARPDDISAHRGLLTSILYDARWSQQALFAEHRRFEEMHASRHYPAVPMFRNPRDPDKRLRIGYLSSDLRDHPVARNFLPWVEKQDRNQFDLYFYAEVVAPDAMTERFRHLADGWRWTVGRSDAEVAGMIRDDGIDVLVILAGRFDGNRPLVAAFRPAPIQVTWGDVATSGLAVMDAILTDRVMTPRNGAELFTERPIRLPTFYVHAPLDGAPDPGPPPMLAKGYPTFASFSNPAKLGDETLRLWAAALRGVPGSRLWLKYRNQFASPSLAQRVLSVMEREGIDPARLNLAGEEVDAFHHLALYRGVDVALDTMPFNGSTTTFEALWMGVPVVTLLGSTMVSRWTASMLRPLGLSHLAAGNEGEFVEICARLAADPQGLAELRASLRQKVAGSALCDTRARARQIDRVLRALWRRWCLRGESR</sequence>
<dbReference type="STRING" id="1285242.A6A04_12180"/>
<evidence type="ECO:0000313" key="11">
    <source>
        <dbReference type="Proteomes" id="UP000078428"/>
    </source>
</evidence>
<feature type="domain" description="O-GlcNAc transferase C-terminal" evidence="9">
    <location>
        <begin position="292"/>
        <end position="464"/>
    </location>
</feature>
<keyword evidence="5" id="KW-0808">Transferase</keyword>
<dbReference type="Gene3D" id="1.25.40.10">
    <property type="entry name" value="Tetratricopeptide repeat domain"/>
    <property type="match status" value="4"/>
</dbReference>
<evidence type="ECO:0000256" key="7">
    <source>
        <dbReference type="ARBA" id="ARBA00022803"/>
    </source>
</evidence>
<evidence type="ECO:0000256" key="5">
    <source>
        <dbReference type="ARBA" id="ARBA00022679"/>
    </source>
</evidence>
<name>A0A178MVV8_9PROT</name>
<protein>
    <recommendedName>
        <fullName evidence="3">protein O-GlcNAc transferase</fullName>
        <ecNumber evidence="3">2.4.1.255</ecNumber>
    </recommendedName>
</protein>
<comment type="similarity">
    <text evidence="2">Belongs to the glycosyltransferase 41 family. O-GlcNAc transferase subfamily.</text>
</comment>
<evidence type="ECO:0000259" key="9">
    <source>
        <dbReference type="Pfam" id="PF13844"/>
    </source>
</evidence>
<comment type="caution">
    <text evidence="10">The sequence shown here is derived from an EMBL/GenBank/DDBJ whole genome shotgun (WGS) entry which is preliminary data.</text>
</comment>
<dbReference type="InterPro" id="IPR011990">
    <property type="entry name" value="TPR-like_helical_dom_sf"/>
</dbReference>
<dbReference type="RefSeq" id="WP_068489600.1">
    <property type="nucleotide sequence ID" value="NZ_LWQT01000028.1"/>
</dbReference>
<dbReference type="Gene3D" id="3.40.50.2000">
    <property type="entry name" value="Glycogen Phosphorylase B"/>
    <property type="match status" value="2"/>
</dbReference>
<dbReference type="GO" id="GO:0097363">
    <property type="term" value="F:protein O-acetylglucosaminyltransferase activity"/>
    <property type="evidence" value="ECO:0007669"/>
    <property type="project" value="UniProtKB-EC"/>
</dbReference>
<feature type="repeat" description="TPR" evidence="8">
    <location>
        <begin position="489"/>
        <end position="522"/>
    </location>
</feature>
<dbReference type="EMBL" id="LWQT01000028">
    <property type="protein sequence ID" value="OAN54675.1"/>
    <property type="molecule type" value="Genomic_DNA"/>
</dbReference>
<evidence type="ECO:0000256" key="1">
    <source>
        <dbReference type="ARBA" id="ARBA00004922"/>
    </source>
</evidence>
<dbReference type="Pfam" id="PF14559">
    <property type="entry name" value="TPR_19"/>
    <property type="match status" value="1"/>
</dbReference>
<comment type="pathway">
    <text evidence="1">Protein modification; protein glycosylation.</text>
</comment>
<dbReference type="PROSITE" id="PS50005">
    <property type="entry name" value="TPR"/>
    <property type="match status" value="7"/>
</dbReference>
<evidence type="ECO:0000313" key="10">
    <source>
        <dbReference type="EMBL" id="OAN54675.1"/>
    </source>
</evidence>
<dbReference type="SUPFAM" id="SSF53756">
    <property type="entry name" value="UDP-Glycosyltransferase/glycogen phosphorylase"/>
    <property type="match status" value="1"/>
</dbReference>
<accession>A0A178MVV8</accession>
<dbReference type="PANTHER" id="PTHR44835:SF1">
    <property type="entry name" value="PROTEIN O-GLCNAC TRANSFERASE"/>
    <property type="match status" value="1"/>
</dbReference>
<feature type="domain" description="O-GlcNAc transferase C-terminal" evidence="9">
    <location>
        <begin position="778"/>
        <end position="928"/>
    </location>
</feature>